<accession>A0A8S5MRE0</accession>
<evidence type="ECO:0000313" key="1">
    <source>
        <dbReference type="EMBL" id="DAD84897.1"/>
    </source>
</evidence>
<reference evidence="1" key="1">
    <citation type="journal article" date="2021" name="Proc. Natl. Acad. Sci. U.S.A.">
        <title>A Catalog of Tens of Thousands of Viruses from Human Metagenomes Reveals Hidden Associations with Chronic Diseases.</title>
        <authorList>
            <person name="Tisza M.J."/>
            <person name="Buck C.B."/>
        </authorList>
    </citation>
    <scope>NUCLEOTIDE SEQUENCE</scope>
    <source>
        <strain evidence="1">CtfrL10</strain>
    </source>
</reference>
<protein>
    <submittedName>
        <fullName evidence="1">Uncharacterized protein</fullName>
    </submittedName>
</protein>
<sequence length="33" mass="3741">MPLNSIDGKYPTRWGVIGGVRQVSYRVLCSLFK</sequence>
<organism evidence="1">
    <name type="scientific">Myoviridae sp. ctfrL10</name>
    <dbReference type="NCBI Taxonomy" id="2826678"/>
    <lineage>
        <taxon>Viruses</taxon>
        <taxon>Duplodnaviria</taxon>
        <taxon>Heunggongvirae</taxon>
        <taxon>Uroviricota</taxon>
        <taxon>Caudoviricetes</taxon>
    </lineage>
</organism>
<proteinExistence type="predicted"/>
<name>A0A8S5MRE0_9CAUD</name>
<dbReference type="EMBL" id="BK014968">
    <property type="protein sequence ID" value="DAD84897.1"/>
    <property type="molecule type" value="Genomic_DNA"/>
</dbReference>